<proteinExistence type="predicted"/>
<dbReference type="EMBL" id="VYQF01000001">
    <property type="protein sequence ID" value="KAA9041225.1"/>
    <property type="molecule type" value="Genomic_DNA"/>
</dbReference>
<evidence type="ECO:0000256" key="4">
    <source>
        <dbReference type="PROSITE-ProRule" id="PRU00433"/>
    </source>
</evidence>
<dbReference type="PANTHER" id="PTHR35008">
    <property type="entry name" value="BLL4482 PROTEIN-RELATED"/>
    <property type="match status" value="1"/>
</dbReference>
<dbReference type="InterPro" id="IPR036909">
    <property type="entry name" value="Cyt_c-like_dom_sf"/>
</dbReference>
<evidence type="ECO:0000256" key="3">
    <source>
        <dbReference type="ARBA" id="ARBA00023004"/>
    </source>
</evidence>
<evidence type="ECO:0000313" key="6">
    <source>
        <dbReference type="EMBL" id="KAA9041225.1"/>
    </source>
</evidence>
<protein>
    <submittedName>
        <fullName evidence="6">Cytochrome c</fullName>
    </submittedName>
</protein>
<dbReference type="Proteomes" id="UP000326903">
    <property type="component" value="Unassembled WGS sequence"/>
</dbReference>
<evidence type="ECO:0000256" key="1">
    <source>
        <dbReference type="ARBA" id="ARBA00022617"/>
    </source>
</evidence>
<feature type="domain" description="Cytochrome c" evidence="5">
    <location>
        <begin position="21"/>
        <end position="137"/>
    </location>
</feature>
<gene>
    <name evidence="6" type="ORF">FW778_04100</name>
</gene>
<sequence length="148" mass="16534">MSSFMVANHTADKIPLPAANDKIKTGAYLVSAGHCNGCHTQVDRKILDFKNDMYLAGGSLFKRDNFTVNSANITPDSATGIGAWSQEMFLAKFKSYRDPKTYAYAPGRYNTIMPWTILCNLTDGDLKAIYAYLRSIKPVKNKVDKWPQ</sequence>
<evidence type="ECO:0000259" key="5">
    <source>
        <dbReference type="PROSITE" id="PS51007"/>
    </source>
</evidence>
<accession>A0A5J5IJI6</accession>
<comment type="caution">
    <text evidence="6">The sequence shown here is derived from an EMBL/GenBank/DDBJ whole genome shotgun (WGS) entry which is preliminary data.</text>
</comment>
<dbReference type="AlphaFoldDB" id="A0A5J5IJI6"/>
<evidence type="ECO:0000313" key="7">
    <source>
        <dbReference type="Proteomes" id="UP000326903"/>
    </source>
</evidence>
<dbReference type="RefSeq" id="WP_150413314.1">
    <property type="nucleotide sequence ID" value="NZ_VYQF01000001.1"/>
</dbReference>
<dbReference type="Gene3D" id="1.10.760.10">
    <property type="entry name" value="Cytochrome c-like domain"/>
    <property type="match status" value="1"/>
</dbReference>
<dbReference type="PANTHER" id="PTHR35008:SF4">
    <property type="entry name" value="BLL4482 PROTEIN"/>
    <property type="match status" value="1"/>
</dbReference>
<dbReference type="GO" id="GO:0009055">
    <property type="term" value="F:electron transfer activity"/>
    <property type="evidence" value="ECO:0007669"/>
    <property type="project" value="InterPro"/>
</dbReference>
<dbReference type="SUPFAM" id="SSF46626">
    <property type="entry name" value="Cytochrome c"/>
    <property type="match status" value="1"/>
</dbReference>
<keyword evidence="2 4" id="KW-0479">Metal-binding</keyword>
<name>A0A5J5IJI6_9BACT</name>
<dbReference type="Pfam" id="PF00034">
    <property type="entry name" value="Cytochrom_C"/>
    <property type="match status" value="1"/>
</dbReference>
<dbReference type="GO" id="GO:0046872">
    <property type="term" value="F:metal ion binding"/>
    <property type="evidence" value="ECO:0007669"/>
    <property type="project" value="UniProtKB-KW"/>
</dbReference>
<organism evidence="6 7">
    <name type="scientific">Ginsengibacter hankyongi</name>
    <dbReference type="NCBI Taxonomy" id="2607284"/>
    <lineage>
        <taxon>Bacteria</taxon>
        <taxon>Pseudomonadati</taxon>
        <taxon>Bacteroidota</taxon>
        <taxon>Chitinophagia</taxon>
        <taxon>Chitinophagales</taxon>
        <taxon>Chitinophagaceae</taxon>
        <taxon>Ginsengibacter</taxon>
    </lineage>
</organism>
<keyword evidence="1 4" id="KW-0349">Heme</keyword>
<evidence type="ECO:0000256" key="2">
    <source>
        <dbReference type="ARBA" id="ARBA00022723"/>
    </source>
</evidence>
<keyword evidence="3 4" id="KW-0408">Iron</keyword>
<dbReference type="InterPro" id="IPR051459">
    <property type="entry name" value="Cytochrome_c-type_DH"/>
</dbReference>
<reference evidence="6 7" key="1">
    <citation type="submission" date="2019-09" db="EMBL/GenBank/DDBJ databases">
        <title>Draft genome sequence of Ginsengibacter sp. BR5-29.</title>
        <authorList>
            <person name="Im W.-T."/>
        </authorList>
    </citation>
    <scope>NUCLEOTIDE SEQUENCE [LARGE SCALE GENOMIC DNA]</scope>
    <source>
        <strain evidence="6 7">BR5-29</strain>
    </source>
</reference>
<dbReference type="PROSITE" id="PS51007">
    <property type="entry name" value="CYTC"/>
    <property type="match status" value="1"/>
</dbReference>
<dbReference type="GO" id="GO:0020037">
    <property type="term" value="F:heme binding"/>
    <property type="evidence" value="ECO:0007669"/>
    <property type="project" value="InterPro"/>
</dbReference>
<dbReference type="InterPro" id="IPR009056">
    <property type="entry name" value="Cyt_c-like_dom"/>
</dbReference>
<keyword evidence="7" id="KW-1185">Reference proteome</keyword>